<keyword evidence="2" id="KW-0863">Zinc-finger</keyword>
<dbReference type="Gene3D" id="3.30.40.10">
    <property type="entry name" value="Zinc/RING finger domain, C3HC4 (zinc finger)"/>
    <property type="match status" value="1"/>
</dbReference>
<dbReference type="GeneID" id="110775534"/>
<dbReference type="SUPFAM" id="SSF46689">
    <property type="entry name" value="Homeodomain-like"/>
    <property type="match status" value="1"/>
</dbReference>
<evidence type="ECO:0000313" key="9">
    <source>
        <dbReference type="RefSeq" id="XP_056698819.1"/>
    </source>
</evidence>
<evidence type="ECO:0000256" key="2">
    <source>
        <dbReference type="ARBA" id="ARBA00022771"/>
    </source>
</evidence>
<dbReference type="InterPro" id="IPR011011">
    <property type="entry name" value="Znf_FYVE_PHD"/>
</dbReference>
<dbReference type="InterPro" id="IPR013083">
    <property type="entry name" value="Znf_RING/FYVE/PHD"/>
</dbReference>
<proteinExistence type="predicted"/>
<keyword evidence="1" id="KW-0479">Metal-binding</keyword>
<dbReference type="RefSeq" id="XP_056698819.1">
    <property type="nucleotide sequence ID" value="XM_056842841.1"/>
</dbReference>
<evidence type="ECO:0000256" key="3">
    <source>
        <dbReference type="ARBA" id="ARBA00022833"/>
    </source>
</evidence>
<accession>A0A9R0HRV4</accession>
<evidence type="ECO:0000259" key="5">
    <source>
        <dbReference type="PROSITE" id="PS50090"/>
    </source>
</evidence>
<dbReference type="PROSITE" id="PS50090">
    <property type="entry name" value="MYB_LIKE"/>
    <property type="match status" value="1"/>
</dbReference>
<gene>
    <name evidence="7 8 9" type="primary">LOC110775534</name>
</gene>
<dbReference type="InterPro" id="IPR009057">
    <property type="entry name" value="Homeodomain-like_sf"/>
</dbReference>
<feature type="compositionally biased region" description="Basic and acidic residues" evidence="4">
    <location>
        <begin position="667"/>
        <end position="678"/>
    </location>
</feature>
<name>A0A9R0HRV4_SPIOL</name>
<dbReference type="SUPFAM" id="SSF57903">
    <property type="entry name" value="FYVE/PHD zinc finger"/>
    <property type="match status" value="1"/>
</dbReference>
<dbReference type="InterPro" id="IPR001965">
    <property type="entry name" value="Znf_PHD"/>
</dbReference>
<feature type="region of interest" description="Disordered" evidence="4">
    <location>
        <begin position="718"/>
        <end position="738"/>
    </location>
</feature>
<evidence type="ECO:0000313" key="8">
    <source>
        <dbReference type="RefSeq" id="XP_021835832.1"/>
    </source>
</evidence>
<feature type="compositionally biased region" description="Basic and acidic residues" evidence="4">
    <location>
        <begin position="359"/>
        <end position="370"/>
    </location>
</feature>
<evidence type="ECO:0000313" key="6">
    <source>
        <dbReference type="Proteomes" id="UP000813463"/>
    </source>
</evidence>
<feature type="compositionally biased region" description="Basic and acidic residues" evidence="4">
    <location>
        <begin position="490"/>
        <end position="515"/>
    </location>
</feature>
<feature type="region of interest" description="Disordered" evidence="4">
    <location>
        <begin position="359"/>
        <end position="385"/>
    </location>
</feature>
<dbReference type="PANTHER" id="PTHR47863:SF5">
    <property type="entry name" value="HOMEODOMAIN-LIKE PROTEIN WITH RING_FYVE_PHD-TYPE ZINC FINGER DOMAIN-CONTAINING PROTEIN-RELATED"/>
    <property type="match status" value="1"/>
</dbReference>
<organism evidence="6 7">
    <name type="scientific">Spinacia oleracea</name>
    <name type="common">Spinach</name>
    <dbReference type="NCBI Taxonomy" id="3562"/>
    <lineage>
        <taxon>Eukaryota</taxon>
        <taxon>Viridiplantae</taxon>
        <taxon>Streptophyta</taxon>
        <taxon>Embryophyta</taxon>
        <taxon>Tracheophyta</taxon>
        <taxon>Spermatophyta</taxon>
        <taxon>Magnoliopsida</taxon>
        <taxon>eudicotyledons</taxon>
        <taxon>Gunneridae</taxon>
        <taxon>Pentapetalae</taxon>
        <taxon>Caryophyllales</taxon>
        <taxon>Chenopodiaceae</taxon>
        <taxon>Chenopodioideae</taxon>
        <taxon>Anserineae</taxon>
        <taxon>Spinacia</taxon>
    </lineage>
</organism>
<dbReference type="CDD" id="cd11660">
    <property type="entry name" value="SANT_TRF"/>
    <property type="match status" value="1"/>
</dbReference>
<reference evidence="6" key="1">
    <citation type="journal article" date="2021" name="Nat. Commun.">
        <title>Genomic analyses provide insights into spinach domestication and the genetic basis of agronomic traits.</title>
        <authorList>
            <person name="Cai X."/>
            <person name="Sun X."/>
            <person name="Xu C."/>
            <person name="Sun H."/>
            <person name="Wang X."/>
            <person name="Ge C."/>
            <person name="Zhang Z."/>
            <person name="Wang Q."/>
            <person name="Fei Z."/>
            <person name="Jiao C."/>
            <person name="Wang Q."/>
        </authorList>
    </citation>
    <scope>NUCLEOTIDE SEQUENCE [LARGE SCALE GENOMIC DNA]</scope>
    <source>
        <strain evidence="6">cv. Varoflay</strain>
    </source>
</reference>
<dbReference type="SMART" id="SM00717">
    <property type="entry name" value="SANT"/>
    <property type="match status" value="1"/>
</dbReference>
<feature type="region of interest" description="Disordered" evidence="4">
    <location>
        <begin position="656"/>
        <end position="680"/>
    </location>
</feature>
<keyword evidence="3" id="KW-0862">Zinc</keyword>
<dbReference type="Gene3D" id="1.10.10.60">
    <property type="entry name" value="Homeodomain-like"/>
    <property type="match status" value="1"/>
</dbReference>
<evidence type="ECO:0000256" key="1">
    <source>
        <dbReference type="ARBA" id="ARBA00022723"/>
    </source>
</evidence>
<evidence type="ECO:0000256" key="4">
    <source>
        <dbReference type="SAM" id="MobiDB-lite"/>
    </source>
</evidence>
<dbReference type="AlphaFoldDB" id="A0A9R0HRV4"/>
<dbReference type="InterPro" id="IPR019786">
    <property type="entry name" value="Zinc_finger_PHD-type_CS"/>
</dbReference>
<dbReference type="KEGG" id="soe:110775534"/>
<feature type="compositionally biased region" description="Basic and acidic residues" evidence="4">
    <location>
        <begin position="728"/>
        <end position="738"/>
    </location>
</feature>
<dbReference type="PANTHER" id="PTHR47863">
    <property type="entry name" value="RING/FYVE/PHD ZINC FINGER SUPERFAMILY PROTEIN"/>
    <property type="match status" value="1"/>
</dbReference>
<dbReference type="Proteomes" id="UP000813463">
    <property type="component" value="Chromosome 4"/>
</dbReference>
<dbReference type="GO" id="GO:0008270">
    <property type="term" value="F:zinc ion binding"/>
    <property type="evidence" value="ECO:0007669"/>
    <property type="project" value="UniProtKB-KW"/>
</dbReference>
<feature type="compositionally biased region" description="Polar residues" evidence="4">
    <location>
        <begin position="474"/>
        <end position="489"/>
    </location>
</feature>
<reference evidence="7 8" key="2">
    <citation type="submission" date="2025-04" db="UniProtKB">
        <authorList>
            <consortium name="RefSeq"/>
        </authorList>
    </citation>
    <scope>IDENTIFICATION</scope>
    <source>
        <tissue evidence="9">Leaf</tissue>
    </source>
</reference>
<dbReference type="RefSeq" id="XP_021835832.1">
    <property type="nucleotide sequence ID" value="XM_021980140.1"/>
</dbReference>
<feature type="compositionally biased region" description="Polar residues" evidence="4">
    <location>
        <begin position="371"/>
        <end position="385"/>
    </location>
</feature>
<dbReference type="RefSeq" id="XP_021835831.1">
    <property type="nucleotide sequence ID" value="XM_021980139.1"/>
</dbReference>
<dbReference type="SMART" id="SM00249">
    <property type="entry name" value="PHD"/>
    <property type="match status" value="1"/>
</dbReference>
<sequence>MKSQKISCLKCHKRGDTLVCNNWDCPIAVHESCMSFAARFDDTGSFYCPYCLYKKSLVECNQAKANALLANRALVSFMDMRTKNDAGHFKSLKRKEPDVPTNIKKRDDAKVDFNGLHQPMQVEGGHHDDSHLRDTVFGNQQQAGPRRGHCLSKGSAAKDDGNLTKYCHVSVKEVEKYKCGRLEEVQTQACLTKADSTIENHEKSSNKSDRMLCDDHFMKMKIKKKLENAGPPHEIGDCRIEDEEKLLVKLANSAVCSTREDTVFLAQKSRNLTNELEETTKTVEGCFNSGEEREQTQTEFQETPRCLAITNTLEITENLFMGTDCSFQDDCSVRTRVVENFDRPEETVEDLIGRTDKGERKVNDAVHSTRNDSQSLPQGGLGNSTINHLKIKQTMERYDDRLVEKVQTQKEPEETSVCCIKEDSSVVIKGKCDGINDSAYQDGYSVVRQMMVNSGNPNQYVGVGKYQRRRTDEGQTNFKSPIKPSYSTKKGNEPVKPEKSGSPIKENKETSKPVEQHYNGQVEKEQTQEESQEGCVCLTKEDIAAITEELEEVKDSVLEDKMVKNSENADQTAEIGKDCYGSAGGIKTQRKALQDVHRPSENNAEVKHELGNLTRKHLVTKKTFKGYHGAVAEIKQTPTNLRSSRDDDIKVMVEESDTENYTSSHCGRTEEGKTRNEKVPVSCEEFSSADESSNTNYLGHGNHAARKKKMKTNLKNNVHGNFSENSDNEVKEHELPTHGESRYKVESIKQIQRSTVLLAERRRKLPWTAQEEEMLKEGVQKFSLTANKNTPWIKILEFGRHIFDGTRIPADLKDKWRNIKSKGNANFGAN</sequence>
<keyword evidence="6" id="KW-1185">Reference proteome</keyword>
<evidence type="ECO:0000313" key="7">
    <source>
        <dbReference type="RefSeq" id="XP_021835831.1"/>
    </source>
</evidence>
<feature type="region of interest" description="Disordered" evidence="4">
    <location>
        <begin position="467"/>
        <end position="534"/>
    </location>
</feature>
<dbReference type="OrthoDB" id="608866at2759"/>
<protein>
    <submittedName>
        <fullName evidence="7 8">Uncharacterized protein LOC110775534 isoform X1</fullName>
    </submittedName>
    <submittedName>
        <fullName evidence="9">Uncharacterized protein isoform X1</fullName>
    </submittedName>
</protein>
<feature type="domain" description="Myb-like" evidence="5">
    <location>
        <begin position="759"/>
        <end position="820"/>
    </location>
</feature>
<dbReference type="InterPro" id="IPR001005">
    <property type="entry name" value="SANT/Myb"/>
</dbReference>
<dbReference type="PROSITE" id="PS01359">
    <property type="entry name" value="ZF_PHD_1"/>
    <property type="match status" value="1"/>
</dbReference>